<keyword evidence="3 4" id="KW-0677">Repeat</keyword>
<dbReference type="PRINTS" id="PR00600">
    <property type="entry name" value="PP2APR55"/>
</dbReference>
<dbReference type="InterPro" id="IPR001680">
    <property type="entry name" value="WD40_rpt"/>
</dbReference>
<dbReference type="Proteomes" id="UP000019132">
    <property type="component" value="Unassembled WGS sequence"/>
</dbReference>
<dbReference type="HOGENOM" id="CLU_021713_3_3_1"/>
<organism evidence="5 6">
    <name type="scientific">Globisporangium ultimum (strain ATCC 200006 / CBS 805.95 / DAOM BR144)</name>
    <name type="common">Pythium ultimum</name>
    <dbReference type="NCBI Taxonomy" id="431595"/>
    <lineage>
        <taxon>Eukaryota</taxon>
        <taxon>Sar</taxon>
        <taxon>Stramenopiles</taxon>
        <taxon>Oomycota</taxon>
        <taxon>Peronosporomycetes</taxon>
        <taxon>Pythiales</taxon>
        <taxon>Pythiaceae</taxon>
        <taxon>Globisporangium</taxon>
    </lineage>
</organism>
<accession>K3X499</accession>
<reference evidence="6" key="2">
    <citation type="submission" date="2010-04" db="EMBL/GenBank/DDBJ databases">
        <authorList>
            <person name="Buell R."/>
            <person name="Hamilton J."/>
            <person name="Hostetler J."/>
        </authorList>
    </citation>
    <scope>NUCLEOTIDE SEQUENCE [LARGE SCALE GENOMIC DNA]</scope>
    <source>
        <strain evidence="6">DAOM:BR144</strain>
    </source>
</reference>
<dbReference type="AlphaFoldDB" id="K3X499"/>
<dbReference type="VEuPathDB" id="FungiDB:PYU1_G012022"/>
<dbReference type="PIRSF" id="PIRSF037309">
    <property type="entry name" value="PP2A_PR55"/>
    <property type="match status" value="1"/>
</dbReference>
<reference evidence="6" key="1">
    <citation type="journal article" date="2010" name="Genome Biol.">
        <title>Genome sequence of the necrotrophic plant pathogen Pythium ultimum reveals original pathogenicity mechanisms and effector repertoire.</title>
        <authorList>
            <person name="Levesque C.A."/>
            <person name="Brouwer H."/>
            <person name="Cano L."/>
            <person name="Hamilton J.P."/>
            <person name="Holt C."/>
            <person name="Huitema E."/>
            <person name="Raffaele S."/>
            <person name="Robideau G.P."/>
            <person name="Thines M."/>
            <person name="Win J."/>
            <person name="Zerillo M.M."/>
            <person name="Beakes G.W."/>
            <person name="Boore J.L."/>
            <person name="Busam D."/>
            <person name="Dumas B."/>
            <person name="Ferriera S."/>
            <person name="Fuerstenberg S.I."/>
            <person name="Gachon C.M."/>
            <person name="Gaulin E."/>
            <person name="Govers F."/>
            <person name="Grenville-Briggs L."/>
            <person name="Horner N."/>
            <person name="Hostetler J."/>
            <person name="Jiang R.H."/>
            <person name="Johnson J."/>
            <person name="Krajaejun T."/>
            <person name="Lin H."/>
            <person name="Meijer H.J."/>
            <person name="Moore B."/>
            <person name="Morris P."/>
            <person name="Phuntmart V."/>
            <person name="Puiu D."/>
            <person name="Shetty J."/>
            <person name="Stajich J.E."/>
            <person name="Tripathy S."/>
            <person name="Wawra S."/>
            <person name="van West P."/>
            <person name="Whitty B.R."/>
            <person name="Coutinho P.M."/>
            <person name="Henrissat B."/>
            <person name="Martin F."/>
            <person name="Thomas P.D."/>
            <person name="Tyler B.M."/>
            <person name="De Vries R.P."/>
            <person name="Kamoun S."/>
            <person name="Yandell M."/>
            <person name="Tisserat N."/>
            <person name="Buell C.R."/>
        </authorList>
    </citation>
    <scope>NUCLEOTIDE SEQUENCE</scope>
    <source>
        <strain evidence="6">DAOM:BR144</strain>
    </source>
</reference>
<dbReference type="GO" id="GO:0019888">
    <property type="term" value="F:protein phosphatase regulator activity"/>
    <property type="evidence" value="ECO:0007669"/>
    <property type="project" value="InterPro"/>
</dbReference>
<proteinExistence type="inferred from homology"/>
<protein>
    <recommendedName>
        <fullName evidence="4">Serine/threonine-protein phosphatase 2A 55 kDa regulatory subunit B</fullName>
    </recommendedName>
</protein>
<evidence type="ECO:0000313" key="6">
    <source>
        <dbReference type="Proteomes" id="UP000019132"/>
    </source>
</evidence>
<dbReference type="GO" id="GO:0000159">
    <property type="term" value="C:protein phosphatase type 2A complex"/>
    <property type="evidence" value="ECO:0007669"/>
    <property type="project" value="UniProtKB-UniRule"/>
</dbReference>
<dbReference type="STRING" id="431595.K3X499"/>
<dbReference type="InterPro" id="IPR000009">
    <property type="entry name" value="PP2A_PR55"/>
</dbReference>
<dbReference type="SUPFAM" id="SSF50978">
    <property type="entry name" value="WD40 repeat-like"/>
    <property type="match status" value="1"/>
</dbReference>
<dbReference type="eggNOG" id="KOG1354">
    <property type="taxonomic scope" value="Eukaryota"/>
</dbReference>
<keyword evidence="6" id="KW-1185">Reference proteome</keyword>
<dbReference type="EMBL" id="GL376621">
    <property type="status" value="NOT_ANNOTATED_CDS"/>
    <property type="molecule type" value="Genomic_DNA"/>
</dbReference>
<evidence type="ECO:0000256" key="1">
    <source>
        <dbReference type="ARBA" id="ARBA00008259"/>
    </source>
</evidence>
<dbReference type="Pfam" id="PF00400">
    <property type="entry name" value="WD40"/>
    <property type="match status" value="1"/>
</dbReference>
<dbReference type="InterPro" id="IPR036322">
    <property type="entry name" value="WD40_repeat_dom_sf"/>
</dbReference>
<dbReference type="Gene3D" id="2.130.10.10">
    <property type="entry name" value="YVTN repeat-like/Quinoprotein amine dehydrogenase"/>
    <property type="match status" value="2"/>
</dbReference>
<dbReference type="InParanoid" id="K3X499"/>
<evidence type="ECO:0000256" key="4">
    <source>
        <dbReference type="RuleBase" id="RU331113"/>
    </source>
</evidence>
<comment type="similarity">
    <text evidence="1 4">Belongs to the phosphatase 2A regulatory subunit B family.</text>
</comment>
<evidence type="ECO:0000256" key="3">
    <source>
        <dbReference type="ARBA" id="ARBA00022737"/>
    </source>
</evidence>
<dbReference type="OMA" id="NQIKWCR"/>
<evidence type="ECO:0000313" key="5">
    <source>
        <dbReference type="EnsemblProtists" id="PYU1_T012048"/>
    </source>
</evidence>
<dbReference type="PROSITE" id="PS01024">
    <property type="entry name" value="PR55_1"/>
    <property type="match status" value="1"/>
</dbReference>
<dbReference type="SMART" id="SM00320">
    <property type="entry name" value="WD40"/>
    <property type="match status" value="5"/>
</dbReference>
<dbReference type="EnsemblProtists" id="PYU1_T012048">
    <property type="protein sequence ID" value="PYU1_T012048"/>
    <property type="gene ID" value="PYU1_G012022"/>
</dbReference>
<sequence>MATAAETTNDWRVAYTAGDRTRSLVEGKSEVISAIEYDRSGDFLATGNKGGRLTIYARNGSHSTDKASMFGSSSRAVQYAPYTEFQSHTAEFDYLKSLEIEEKINQIRWGRASNNAQYLLSTNDKTIKLWKVCERNVREVTQYNAQALGTGSSSKLLAAGMNAIRLPQCAVRNRVTASTAKRVYANAHTYHINSIALNSDGETFMSADDLRVNLWSLSRTDQSFNIVDIKPRNMEELTEVITAADFHPSHCNIMMYSTSRGAIKLGDMRQAALCDSYCKVYEEQEDPEARSFFSEIIASISDIKFSPDGRYIIARDFLTLKIWDVNMDSKPVQTINIHEHLRPRLGDLYESDCIFDKFECAVSGDGNNFITGSYNSELHIYDRYGRSDICMSPNPGRAARRHSMPHHALAQQFSGAAGHVTPQVESTDALDFSRKVLQTSWHPTKNEVAVSIRNNLYVYST</sequence>
<dbReference type="InterPro" id="IPR018067">
    <property type="entry name" value="PP2A_PR55_CS"/>
</dbReference>
<name>K3X499_GLOUD</name>
<evidence type="ECO:0000256" key="2">
    <source>
        <dbReference type="ARBA" id="ARBA00022574"/>
    </source>
</evidence>
<dbReference type="PANTHER" id="PTHR11871">
    <property type="entry name" value="PROTEIN PHOSPHATASE PP2A REGULATORY SUBUNIT B"/>
    <property type="match status" value="1"/>
</dbReference>
<dbReference type="InterPro" id="IPR015943">
    <property type="entry name" value="WD40/YVTN_repeat-like_dom_sf"/>
</dbReference>
<reference evidence="5" key="3">
    <citation type="submission" date="2015-02" db="UniProtKB">
        <authorList>
            <consortium name="EnsemblProtists"/>
        </authorList>
    </citation>
    <scope>IDENTIFICATION</scope>
    <source>
        <strain evidence="5">DAOM BR144</strain>
    </source>
</reference>
<keyword evidence="2 4" id="KW-0853">WD repeat</keyword>